<dbReference type="EMBL" id="MFKF01000162">
    <property type="protein sequence ID" value="OGG51975.1"/>
    <property type="molecule type" value="Genomic_DNA"/>
</dbReference>
<accession>A0A1F6CS72</accession>
<dbReference type="Gene3D" id="3.50.30.30">
    <property type="match status" value="1"/>
</dbReference>
<dbReference type="Pfam" id="PF04389">
    <property type="entry name" value="Peptidase_M28"/>
    <property type="match status" value="1"/>
</dbReference>
<dbReference type="Gene3D" id="3.40.630.10">
    <property type="entry name" value="Zn peptidases"/>
    <property type="match status" value="1"/>
</dbReference>
<feature type="domain" description="Peptidase M28" evidence="1">
    <location>
        <begin position="198"/>
        <end position="382"/>
    </location>
</feature>
<dbReference type="Proteomes" id="UP000178606">
    <property type="component" value="Unassembled WGS sequence"/>
</dbReference>
<proteinExistence type="predicted"/>
<reference evidence="2 3" key="1">
    <citation type="journal article" date="2016" name="Nat. Commun.">
        <title>Thousands of microbial genomes shed light on interconnected biogeochemical processes in an aquifer system.</title>
        <authorList>
            <person name="Anantharaman K."/>
            <person name="Brown C.T."/>
            <person name="Hug L.A."/>
            <person name="Sharon I."/>
            <person name="Castelle C.J."/>
            <person name="Probst A.J."/>
            <person name="Thomas B.C."/>
            <person name="Singh A."/>
            <person name="Wilkins M.J."/>
            <person name="Karaoz U."/>
            <person name="Brodie E.L."/>
            <person name="Williams K.H."/>
            <person name="Hubbard S.S."/>
            <person name="Banfield J.F."/>
        </authorList>
    </citation>
    <scope>NUCLEOTIDE SEQUENCE [LARGE SCALE GENOMIC DNA]</scope>
    <source>
        <strain evidence="3">RIFCSPLOWO2_12_FULL_64_10</strain>
    </source>
</reference>
<evidence type="ECO:0000259" key="1">
    <source>
        <dbReference type="Pfam" id="PF04389"/>
    </source>
</evidence>
<organism evidence="2 3">
    <name type="scientific">Handelsmanbacteria sp. (strain RIFCSPLOWO2_12_FULL_64_10)</name>
    <dbReference type="NCBI Taxonomy" id="1817868"/>
    <lineage>
        <taxon>Bacteria</taxon>
        <taxon>Candidatus Handelsmaniibacteriota</taxon>
    </lineage>
</organism>
<name>A0A1F6CS72_HANXR</name>
<dbReference type="AlphaFoldDB" id="A0A1F6CS72"/>
<dbReference type="SUPFAM" id="SSF53187">
    <property type="entry name" value="Zn-dependent exopeptidases"/>
    <property type="match status" value="1"/>
</dbReference>
<dbReference type="GO" id="GO:0006508">
    <property type="term" value="P:proteolysis"/>
    <property type="evidence" value="ECO:0007669"/>
    <property type="project" value="InterPro"/>
</dbReference>
<gene>
    <name evidence="2" type="ORF">A3F84_15265</name>
</gene>
<dbReference type="InterPro" id="IPR007484">
    <property type="entry name" value="Peptidase_M28"/>
</dbReference>
<sequence length="396" mass="43479">MDQVKARLEKHLDALCNQIGERHLGSEGEKKAADYLQRSFESSGHAVVREAFAAPGWKYGAYGLEVVETGESLPCFPCFYSNACDITDTLTVIDPKNFGHLDLKGKVCFAPQKSAARGEGVEDRNELAERLDGMGAVALIVVGRHQDTVDTKVVRTPNLKRLAVMDIAGDTVWDVARNIHRRFRVKIEAENFPTTSSNVIARVAGSPGKKIVIGAHYDTAPGIVGGGDNATGVALTLELARVLKDKTQEYSADFIGFSGEEYGGRGSALGSFEYVNRHIDEIGRIVWMCTFDDVGNPFGQENVHIGRSWRLRQQVDEIVRPHGFKTGDVVLGSDNCSFHHHAIPTLYFGNTSPYKQIHSPKDDLRVVSIDALHHVFEVAVEVITSLLATPPDHFKV</sequence>
<dbReference type="PANTHER" id="PTHR12147:SF26">
    <property type="entry name" value="PEPTIDASE M28 DOMAIN-CONTAINING PROTEIN"/>
    <property type="match status" value="1"/>
</dbReference>
<dbReference type="InterPro" id="IPR045175">
    <property type="entry name" value="M28_fam"/>
</dbReference>
<evidence type="ECO:0000313" key="3">
    <source>
        <dbReference type="Proteomes" id="UP000178606"/>
    </source>
</evidence>
<comment type="caution">
    <text evidence="2">The sequence shown here is derived from an EMBL/GenBank/DDBJ whole genome shotgun (WGS) entry which is preliminary data.</text>
</comment>
<dbReference type="GO" id="GO:0008235">
    <property type="term" value="F:metalloexopeptidase activity"/>
    <property type="evidence" value="ECO:0007669"/>
    <property type="project" value="InterPro"/>
</dbReference>
<dbReference type="PANTHER" id="PTHR12147">
    <property type="entry name" value="METALLOPEPTIDASE M28 FAMILY MEMBER"/>
    <property type="match status" value="1"/>
</dbReference>
<evidence type="ECO:0000313" key="2">
    <source>
        <dbReference type="EMBL" id="OGG51975.1"/>
    </source>
</evidence>
<protein>
    <recommendedName>
        <fullName evidence="1">Peptidase M28 domain-containing protein</fullName>
    </recommendedName>
</protein>